<dbReference type="FunFam" id="1.10.287.950:FF:000001">
    <property type="entry name" value="Methyl-accepting chemotaxis sensory transducer"/>
    <property type="match status" value="1"/>
</dbReference>
<name>A0AAE9Z5S7_9GAMM</name>
<dbReference type="AlphaFoldDB" id="A0AAE9Z5S7"/>
<keyword evidence="17" id="KW-1185">Reference proteome</keyword>
<dbReference type="Pfam" id="PF00015">
    <property type="entry name" value="MCPsignal"/>
    <property type="match status" value="1"/>
</dbReference>
<evidence type="ECO:0000256" key="6">
    <source>
        <dbReference type="ARBA" id="ARBA00022989"/>
    </source>
</evidence>
<keyword evidence="6 12" id="KW-1133">Transmembrane helix</keyword>
<dbReference type="GO" id="GO:0005886">
    <property type="term" value="C:plasma membrane"/>
    <property type="evidence" value="ECO:0007669"/>
    <property type="project" value="UniProtKB-SubCell"/>
</dbReference>
<keyword evidence="3" id="KW-0145">Chemotaxis</keyword>
<feature type="coiled-coil region" evidence="11">
    <location>
        <begin position="461"/>
        <end position="488"/>
    </location>
</feature>
<dbReference type="SMART" id="SM00283">
    <property type="entry name" value="MA"/>
    <property type="match status" value="1"/>
</dbReference>
<evidence type="ECO:0000313" key="16">
    <source>
        <dbReference type="EMBL" id="WDE06787.1"/>
    </source>
</evidence>
<keyword evidence="5 12" id="KW-0812">Transmembrane</keyword>
<evidence type="ECO:0000256" key="1">
    <source>
        <dbReference type="ARBA" id="ARBA00004429"/>
    </source>
</evidence>
<dbReference type="InterPro" id="IPR000727">
    <property type="entry name" value="T_SNARE_dom"/>
</dbReference>
<evidence type="ECO:0000259" key="14">
    <source>
        <dbReference type="PROSITE" id="PS50192"/>
    </source>
</evidence>
<gene>
    <name evidence="16" type="ORF">SG34_007760</name>
</gene>
<keyword evidence="11" id="KW-0175">Coiled coil</keyword>
<evidence type="ECO:0000256" key="10">
    <source>
        <dbReference type="PROSITE-ProRule" id="PRU00284"/>
    </source>
</evidence>
<dbReference type="CDD" id="cd11386">
    <property type="entry name" value="MCP_signal"/>
    <property type="match status" value="1"/>
</dbReference>
<evidence type="ECO:0000256" key="7">
    <source>
        <dbReference type="ARBA" id="ARBA00023136"/>
    </source>
</evidence>
<dbReference type="PROSITE" id="PS50885">
    <property type="entry name" value="HAMP"/>
    <property type="match status" value="1"/>
</dbReference>
<evidence type="ECO:0000256" key="9">
    <source>
        <dbReference type="ARBA" id="ARBA00029447"/>
    </source>
</evidence>
<organism evidence="16 17">
    <name type="scientific">Thalassomonas viridans</name>
    <dbReference type="NCBI Taxonomy" id="137584"/>
    <lineage>
        <taxon>Bacteria</taxon>
        <taxon>Pseudomonadati</taxon>
        <taxon>Pseudomonadota</taxon>
        <taxon>Gammaproteobacteria</taxon>
        <taxon>Alteromonadales</taxon>
        <taxon>Colwelliaceae</taxon>
        <taxon>Thalassomonas</taxon>
    </lineage>
</organism>
<evidence type="ECO:0000256" key="3">
    <source>
        <dbReference type="ARBA" id="ARBA00022500"/>
    </source>
</evidence>
<dbReference type="Proteomes" id="UP000032352">
    <property type="component" value="Chromosome"/>
</dbReference>
<dbReference type="PROSITE" id="PS50192">
    <property type="entry name" value="T_SNARE"/>
    <property type="match status" value="1"/>
</dbReference>
<reference evidence="16 17" key="2">
    <citation type="journal article" date="2022" name="Mar. Drugs">
        <title>Bioassay-Guided Fractionation Leads to the Detection of Cholic Acid Generated by the Rare Thalassomonas sp.</title>
        <authorList>
            <person name="Pheiffer F."/>
            <person name="Schneider Y.K."/>
            <person name="Hansen E.H."/>
            <person name="Andersen J.H."/>
            <person name="Isaksson J."/>
            <person name="Busche T."/>
            <person name="R C."/>
            <person name="Kalinowski J."/>
            <person name="Zyl L.V."/>
            <person name="Trindade M."/>
        </authorList>
    </citation>
    <scope>NUCLEOTIDE SEQUENCE [LARGE SCALE GENOMIC DNA]</scope>
    <source>
        <strain evidence="16 17">XOM25</strain>
    </source>
</reference>
<evidence type="ECO:0000259" key="15">
    <source>
        <dbReference type="PROSITE" id="PS50885"/>
    </source>
</evidence>
<feature type="transmembrane region" description="Helical" evidence="12">
    <location>
        <begin position="300"/>
        <end position="323"/>
    </location>
</feature>
<comment type="subcellular location">
    <subcellularLocation>
        <location evidence="1">Cell inner membrane</location>
        <topology evidence="1">Multi-pass membrane protein</topology>
    </subcellularLocation>
</comment>
<keyword evidence="2" id="KW-1003">Cell membrane</keyword>
<dbReference type="EMBL" id="CP059733">
    <property type="protein sequence ID" value="WDE06787.1"/>
    <property type="molecule type" value="Genomic_DNA"/>
</dbReference>
<dbReference type="CDD" id="cd12912">
    <property type="entry name" value="PDC2_MCP_like"/>
    <property type="match status" value="1"/>
</dbReference>
<accession>A0AAE9Z5S7</accession>
<evidence type="ECO:0000256" key="5">
    <source>
        <dbReference type="ARBA" id="ARBA00022692"/>
    </source>
</evidence>
<dbReference type="GO" id="GO:0007165">
    <property type="term" value="P:signal transduction"/>
    <property type="evidence" value="ECO:0007669"/>
    <property type="project" value="UniProtKB-KW"/>
</dbReference>
<dbReference type="Gene3D" id="1.10.287.950">
    <property type="entry name" value="Methyl-accepting chemotaxis protein"/>
    <property type="match status" value="1"/>
</dbReference>
<dbReference type="Pfam" id="PF02743">
    <property type="entry name" value="dCache_1"/>
    <property type="match status" value="1"/>
</dbReference>
<comment type="similarity">
    <text evidence="9">Belongs to the methyl-accepting chemotaxis (MCP) protein family.</text>
</comment>
<dbReference type="SMART" id="SM00304">
    <property type="entry name" value="HAMP"/>
    <property type="match status" value="1"/>
</dbReference>
<dbReference type="InterPro" id="IPR033479">
    <property type="entry name" value="dCache_1"/>
</dbReference>
<keyword evidence="8 10" id="KW-0807">Transducer</keyword>
<reference evidence="16 17" key="1">
    <citation type="journal article" date="2015" name="Genome Announc.">
        <title>Draft Genome Sequences of Marine Isolates of Thalassomonas viridans and Thalassomonas actiniarum.</title>
        <authorList>
            <person name="Olonade I."/>
            <person name="van Zyl L.J."/>
            <person name="Trindade M."/>
        </authorList>
    </citation>
    <scope>NUCLEOTIDE SEQUENCE [LARGE SCALE GENOMIC DNA]</scope>
    <source>
        <strain evidence="16 17">XOM25</strain>
    </source>
</reference>
<evidence type="ECO:0000256" key="11">
    <source>
        <dbReference type="SAM" id="Coils"/>
    </source>
</evidence>
<proteinExistence type="inferred from homology"/>
<dbReference type="InterPro" id="IPR003660">
    <property type="entry name" value="HAMP_dom"/>
</dbReference>
<protein>
    <submittedName>
        <fullName evidence="16">Methyl-accepting chemotaxis protein</fullName>
    </submittedName>
</protein>
<evidence type="ECO:0000256" key="12">
    <source>
        <dbReference type="SAM" id="Phobius"/>
    </source>
</evidence>
<dbReference type="PANTHER" id="PTHR32089:SF119">
    <property type="entry name" value="METHYL-ACCEPTING CHEMOTAXIS PROTEIN CTPL"/>
    <property type="match status" value="1"/>
</dbReference>
<dbReference type="CDD" id="cd18773">
    <property type="entry name" value="PDC1_HK_sensor"/>
    <property type="match status" value="1"/>
</dbReference>
<feature type="domain" description="T-SNARE coiled-coil homology" evidence="14">
    <location>
        <begin position="570"/>
        <end position="615"/>
    </location>
</feature>
<dbReference type="PROSITE" id="PS50111">
    <property type="entry name" value="CHEMOTAXIS_TRANSDUC_2"/>
    <property type="match status" value="1"/>
</dbReference>
<evidence type="ECO:0000256" key="2">
    <source>
        <dbReference type="ARBA" id="ARBA00022475"/>
    </source>
</evidence>
<evidence type="ECO:0000256" key="4">
    <source>
        <dbReference type="ARBA" id="ARBA00022519"/>
    </source>
</evidence>
<feature type="domain" description="HAMP" evidence="15">
    <location>
        <begin position="324"/>
        <end position="378"/>
    </location>
</feature>
<dbReference type="Pfam" id="PF00672">
    <property type="entry name" value="HAMP"/>
    <property type="match status" value="1"/>
</dbReference>
<feature type="domain" description="Methyl-accepting transducer" evidence="13">
    <location>
        <begin position="383"/>
        <end position="619"/>
    </location>
</feature>
<dbReference type="SUPFAM" id="SSF58104">
    <property type="entry name" value="Methyl-accepting chemotaxis protein (MCP) signaling domain"/>
    <property type="match status" value="1"/>
</dbReference>
<evidence type="ECO:0000259" key="13">
    <source>
        <dbReference type="PROSITE" id="PS50111"/>
    </source>
</evidence>
<dbReference type="RefSeq" id="WP_044839508.1">
    <property type="nucleotide sequence ID" value="NZ_CP059733.1"/>
</dbReference>
<keyword evidence="7 12" id="KW-0472">Membrane</keyword>
<dbReference type="PANTHER" id="PTHR32089">
    <property type="entry name" value="METHYL-ACCEPTING CHEMOTAXIS PROTEIN MCPB"/>
    <property type="match status" value="1"/>
</dbReference>
<dbReference type="GO" id="GO:0006935">
    <property type="term" value="P:chemotaxis"/>
    <property type="evidence" value="ECO:0007669"/>
    <property type="project" value="UniProtKB-KW"/>
</dbReference>
<sequence length="656" mass="71378">MLTIRSKLISAFLVIALLPVLIVATITSHNVISQAEADFIQTSSADIAIVDQSFTNFFDVVSYNVSFLADSTIVRATQKGEISTYFGEARKPSQVAMTNGGREQEIFELFSAVGNNNPTLGYVYMGNKDGQYLEWPGTNDYGNWEPRNEAWYKLGEAGNFNIRRIDGYYWEPDDAVYVSVLKGFKDEQGQFEGVVAIDVSVKALTEMVQKIKFGDTGFIMIVEGNGNILVDANNPANNFKALDSLKAPYFKTIANTDSGAREIEINGVSYMANIIKSDTLGWKFVGFKQTDEIFSGASQLIWVTVVVSGLLIALFILIGIFFAKHIVDPINAVKEELKTLAEGEGNLTTRLNVTSKDETSQLASWFNQFISTTQGMIREIKLNAGSIHDVSGTASSSAIKVADSSNQQMIAIEQVVTAVTEMASTANEVAKNCADTADISQRGLQASLNGKEVMNTSINSVKQLGSSIETSNKVIQELEQETENINNILVTIQGIAEQTNLLALNAAIEAARAGEQGRGFAVVADEVRNLAKRTQDSTGEINNILAQLTERTKTVSSNMETSLAQSNQAISLSEEVRTVFDNIENSVQEIRDMTTQIASAAEEQHQVTEEINMNIVAISDAASMMSALSSEVETSAKEQADLGENLSDLVSNFKTD</sequence>
<keyword evidence="4" id="KW-0997">Cell inner membrane</keyword>
<evidence type="ECO:0000256" key="8">
    <source>
        <dbReference type="ARBA" id="ARBA00023224"/>
    </source>
</evidence>
<dbReference type="KEGG" id="tvd:SG34_007760"/>
<evidence type="ECO:0000313" key="17">
    <source>
        <dbReference type="Proteomes" id="UP000032352"/>
    </source>
</evidence>
<dbReference type="InterPro" id="IPR004089">
    <property type="entry name" value="MCPsignal_dom"/>
</dbReference>
<dbReference type="Gene3D" id="3.30.450.20">
    <property type="entry name" value="PAS domain"/>
    <property type="match status" value="1"/>
</dbReference>
<dbReference type="CDD" id="cd06225">
    <property type="entry name" value="HAMP"/>
    <property type="match status" value="1"/>
</dbReference>